<protein>
    <submittedName>
        <fullName evidence="1">Uncharacterized protein</fullName>
    </submittedName>
</protein>
<gene>
    <name evidence="1" type="ORF">SAMN05660420_01992</name>
</gene>
<evidence type="ECO:0000313" key="2">
    <source>
        <dbReference type="Proteomes" id="UP000199409"/>
    </source>
</evidence>
<dbReference type="Proteomes" id="UP000199409">
    <property type="component" value="Unassembled WGS sequence"/>
</dbReference>
<dbReference type="EMBL" id="FNQN01000005">
    <property type="protein sequence ID" value="SEA39729.1"/>
    <property type="molecule type" value="Genomic_DNA"/>
</dbReference>
<evidence type="ECO:0000313" key="1">
    <source>
        <dbReference type="EMBL" id="SEA39729.1"/>
    </source>
</evidence>
<reference evidence="1 2" key="1">
    <citation type="submission" date="2016-10" db="EMBL/GenBank/DDBJ databases">
        <authorList>
            <person name="de Groot N.N."/>
        </authorList>
    </citation>
    <scope>NUCLEOTIDE SEQUENCE [LARGE SCALE GENOMIC DNA]</scope>
    <source>
        <strain evidence="1 2">DSM 7343</strain>
    </source>
</reference>
<dbReference type="AlphaFoldDB" id="A0A1H4AUX5"/>
<dbReference type="OrthoDB" id="5402283at2"/>
<keyword evidence="2" id="KW-1185">Reference proteome</keyword>
<organism evidence="1 2">
    <name type="scientific">Desulfuromusa kysingii</name>
    <dbReference type="NCBI Taxonomy" id="37625"/>
    <lineage>
        <taxon>Bacteria</taxon>
        <taxon>Pseudomonadati</taxon>
        <taxon>Thermodesulfobacteriota</taxon>
        <taxon>Desulfuromonadia</taxon>
        <taxon>Desulfuromonadales</taxon>
        <taxon>Geopsychrobacteraceae</taxon>
        <taxon>Desulfuromusa</taxon>
    </lineage>
</organism>
<sequence length="89" mass="10138">MAISGNPKKMAQDVADGFYSLSPPVLKKYTPADLKIILSNLTLVQRDIRQIQIPLENVLLLKAKNMRISRINQALMVLRSYCKKMRIPL</sequence>
<proteinExistence type="predicted"/>
<dbReference type="STRING" id="37625.SAMN05660420_01992"/>
<name>A0A1H4AUX5_9BACT</name>
<accession>A0A1H4AUX5</accession>
<dbReference type="RefSeq" id="WP_092347572.1">
    <property type="nucleotide sequence ID" value="NZ_FNQN01000005.1"/>
</dbReference>